<evidence type="ECO:0000259" key="1">
    <source>
        <dbReference type="Pfam" id="PF02698"/>
    </source>
</evidence>
<sequence length="226" mass="26102">MGIPKYPTVPPLTRSQIEEMTSITFYKEVAPKKSDAIFVFGGSHSGNWIYPLKAYNEGFAETLIITGGSSSWGITHSEWKKENKTESEFITSQLIKYGVPEKAIHYENTSRHSIENVQEALMLFDFDKIDRLLFVCKSYGTGRQYLTLKKYLPAHIECIPFPFDTNFNNEPIMTRSNWYEREQSRSLVFGEYLRIISYGSSGAIFPIEQEIHGLTEHTLDYLDRRN</sequence>
<name>A0ABT9YCZ9_9BACI</name>
<dbReference type="InterPro" id="IPR003848">
    <property type="entry name" value="DUF218"/>
</dbReference>
<proteinExistence type="predicted"/>
<dbReference type="PANTHER" id="PTHR30336:SF4">
    <property type="entry name" value="ENVELOPE BIOGENESIS FACTOR ELYC"/>
    <property type="match status" value="1"/>
</dbReference>
<keyword evidence="3" id="KW-1185">Reference proteome</keyword>
<accession>A0ABT9YCZ9</accession>
<dbReference type="CDD" id="cd06259">
    <property type="entry name" value="YdcF-like"/>
    <property type="match status" value="1"/>
</dbReference>
<evidence type="ECO:0000313" key="3">
    <source>
        <dbReference type="Proteomes" id="UP001225034"/>
    </source>
</evidence>
<dbReference type="PANTHER" id="PTHR30336">
    <property type="entry name" value="INNER MEMBRANE PROTEIN, PROBABLE PERMEASE"/>
    <property type="match status" value="1"/>
</dbReference>
<reference evidence="2 3" key="1">
    <citation type="submission" date="2023-07" db="EMBL/GenBank/DDBJ databases">
        <title>Genomic Encyclopedia of Type Strains, Phase IV (KMG-IV): sequencing the most valuable type-strain genomes for metagenomic binning, comparative biology and taxonomic classification.</title>
        <authorList>
            <person name="Goeker M."/>
        </authorList>
    </citation>
    <scope>NUCLEOTIDE SEQUENCE [LARGE SCALE GENOMIC DNA]</scope>
    <source>
        <strain evidence="2 3">DSM 19154</strain>
    </source>
</reference>
<protein>
    <submittedName>
        <fullName evidence="2">Uncharacterized SAM-binding protein YcdF (DUF218 family)</fullName>
    </submittedName>
</protein>
<evidence type="ECO:0000313" key="2">
    <source>
        <dbReference type="EMBL" id="MDQ0205697.1"/>
    </source>
</evidence>
<dbReference type="RefSeq" id="WP_306979561.1">
    <property type="nucleotide sequence ID" value="NZ_JAUSUA010000001.1"/>
</dbReference>
<dbReference type="InterPro" id="IPR014729">
    <property type="entry name" value="Rossmann-like_a/b/a_fold"/>
</dbReference>
<feature type="domain" description="DUF218" evidence="1">
    <location>
        <begin position="35"/>
        <end position="192"/>
    </location>
</feature>
<organism evidence="2 3">
    <name type="scientific">Alkalicoccobacillus murimartini</name>
    <dbReference type="NCBI Taxonomy" id="171685"/>
    <lineage>
        <taxon>Bacteria</taxon>
        <taxon>Bacillati</taxon>
        <taxon>Bacillota</taxon>
        <taxon>Bacilli</taxon>
        <taxon>Bacillales</taxon>
        <taxon>Bacillaceae</taxon>
        <taxon>Alkalicoccobacillus</taxon>
    </lineage>
</organism>
<dbReference type="Pfam" id="PF02698">
    <property type="entry name" value="DUF218"/>
    <property type="match status" value="1"/>
</dbReference>
<gene>
    <name evidence="2" type="ORF">J2S05_000471</name>
</gene>
<dbReference type="Gene3D" id="3.40.50.620">
    <property type="entry name" value="HUPs"/>
    <property type="match status" value="1"/>
</dbReference>
<dbReference type="InterPro" id="IPR051599">
    <property type="entry name" value="Cell_Envelope_Assoc"/>
</dbReference>
<dbReference type="EMBL" id="JAUSUA010000001">
    <property type="protein sequence ID" value="MDQ0205697.1"/>
    <property type="molecule type" value="Genomic_DNA"/>
</dbReference>
<comment type="caution">
    <text evidence="2">The sequence shown here is derived from an EMBL/GenBank/DDBJ whole genome shotgun (WGS) entry which is preliminary data.</text>
</comment>
<dbReference type="Proteomes" id="UP001225034">
    <property type="component" value="Unassembled WGS sequence"/>
</dbReference>